<protein>
    <submittedName>
        <fullName evidence="6">LysM domain-containing protein</fullName>
    </submittedName>
</protein>
<dbReference type="Proteomes" id="UP001239795">
    <property type="component" value="Unassembled WGS sequence"/>
</dbReference>
<evidence type="ECO:0000256" key="2">
    <source>
        <dbReference type="ARBA" id="ARBA00023026"/>
    </source>
</evidence>
<comment type="similarity">
    <text evidence="3">Belongs to the secreted LysM effector family.</text>
</comment>
<dbReference type="InterPro" id="IPR018392">
    <property type="entry name" value="LysM"/>
</dbReference>
<dbReference type="PANTHER" id="PTHR34997">
    <property type="entry name" value="AM15"/>
    <property type="match status" value="1"/>
</dbReference>
<dbReference type="InterPro" id="IPR036779">
    <property type="entry name" value="LysM_dom_sf"/>
</dbReference>
<feature type="region of interest" description="Disordered" evidence="4">
    <location>
        <begin position="402"/>
        <end position="490"/>
    </location>
</feature>
<feature type="compositionally biased region" description="Low complexity" evidence="4">
    <location>
        <begin position="412"/>
        <end position="429"/>
    </location>
</feature>
<reference evidence="6 7" key="1">
    <citation type="submission" date="2016-10" db="EMBL/GenBank/DDBJ databases">
        <title>The genome sequence of Colletotrichum fioriniae PJ7.</title>
        <authorList>
            <person name="Baroncelli R."/>
        </authorList>
    </citation>
    <scope>NUCLEOTIDE SEQUENCE [LARGE SCALE GENOMIC DNA]</scope>
    <source>
        <strain evidence="6">Col 31</strain>
    </source>
</reference>
<keyword evidence="2" id="KW-0843">Virulence</keyword>
<gene>
    <name evidence="6" type="ORF">CMEL01_11026</name>
</gene>
<dbReference type="PROSITE" id="PS51782">
    <property type="entry name" value="LYSM"/>
    <property type="match status" value="2"/>
</dbReference>
<dbReference type="AlphaFoldDB" id="A0AAI9V3J2"/>
<dbReference type="Pfam" id="PF01476">
    <property type="entry name" value="LysM"/>
    <property type="match status" value="2"/>
</dbReference>
<evidence type="ECO:0000313" key="7">
    <source>
        <dbReference type="Proteomes" id="UP001239795"/>
    </source>
</evidence>
<dbReference type="InterPro" id="IPR052210">
    <property type="entry name" value="LysM1-like"/>
</dbReference>
<sequence length="490" mass="54060">MEEDYFAARNIADLPRHLSSWKRDAFERTCANMRDLNYHTWGFVIYRCTYDDEDLWVRYLAQLKDFAHGYLVKTRRAGLLEQYLDFHVIEDRATLENASRQDTRHHFNQWTSNQNVPAGDGFFWSKTGAELPRFRFFLYVDKQCLATVVQFQNADNGHPYFRPLLPPMVVTVVDGSWTPDTVQSYEPQNEDGYPELDGSSKRYVGFEYHNAYYATALYETLHGNGLVDYGSYTRPPAIGPDASVISSCGATGYTYTSPLPYAISSTVAPPDLSASPTIGAQSWSAQRMSADCPTTYHVQDGDTCDSISIAQSVSSRDLVEANEHLDNWCGGLGAGQEMCLPAQCKLHLLTTEDSCESLLRQYGVSPKDLSEWNSKLYIQCDGFSQINTGYICVGPPIIPKKSPETSPAPGKSNSAINISASSPAATSTTVHQTAVLPLKESSTTQASMDENVSSGGPIGETTGVFFSIESSIPSRSETSKAQDPTSSVQV</sequence>
<feature type="domain" description="LysM" evidence="5">
    <location>
        <begin position="345"/>
        <end position="392"/>
    </location>
</feature>
<evidence type="ECO:0000256" key="4">
    <source>
        <dbReference type="SAM" id="MobiDB-lite"/>
    </source>
</evidence>
<evidence type="ECO:0000259" key="5">
    <source>
        <dbReference type="PROSITE" id="PS51782"/>
    </source>
</evidence>
<feature type="compositionally biased region" description="Polar residues" evidence="4">
    <location>
        <begin position="468"/>
        <end position="490"/>
    </location>
</feature>
<dbReference type="CDD" id="cd00118">
    <property type="entry name" value="LysM"/>
    <property type="match status" value="1"/>
</dbReference>
<organism evidence="6 7">
    <name type="scientific">Colletotrichum melonis</name>
    <dbReference type="NCBI Taxonomy" id="1209925"/>
    <lineage>
        <taxon>Eukaryota</taxon>
        <taxon>Fungi</taxon>
        <taxon>Dikarya</taxon>
        <taxon>Ascomycota</taxon>
        <taxon>Pezizomycotina</taxon>
        <taxon>Sordariomycetes</taxon>
        <taxon>Hypocreomycetidae</taxon>
        <taxon>Glomerellales</taxon>
        <taxon>Glomerellaceae</taxon>
        <taxon>Colletotrichum</taxon>
        <taxon>Colletotrichum acutatum species complex</taxon>
    </lineage>
</organism>
<dbReference type="PANTHER" id="PTHR34997:SF1">
    <property type="entry name" value="PEPTIDOGLYCAN-BINDING LYSIN DOMAIN"/>
    <property type="match status" value="1"/>
</dbReference>
<evidence type="ECO:0000256" key="3">
    <source>
        <dbReference type="ARBA" id="ARBA00044955"/>
    </source>
</evidence>
<name>A0AAI9V3J2_9PEZI</name>
<dbReference type="SUPFAM" id="SSF54106">
    <property type="entry name" value="LysM domain"/>
    <property type="match status" value="1"/>
</dbReference>
<evidence type="ECO:0000313" key="6">
    <source>
        <dbReference type="EMBL" id="KAK1467033.1"/>
    </source>
</evidence>
<accession>A0AAI9V3J2</accession>
<dbReference type="SMART" id="SM00257">
    <property type="entry name" value="LysM"/>
    <property type="match status" value="2"/>
</dbReference>
<comment type="caution">
    <text evidence="6">The sequence shown here is derived from an EMBL/GenBank/DDBJ whole genome shotgun (WGS) entry which is preliminary data.</text>
</comment>
<dbReference type="GO" id="GO:0008061">
    <property type="term" value="F:chitin binding"/>
    <property type="evidence" value="ECO:0007669"/>
    <property type="project" value="UniProtKB-KW"/>
</dbReference>
<dbReference type="Gene3D" id="3.10.350.10">
    <property type="entry name" value="LysM domain"/>
    <property type="match status" value="2"/>
</dbReference>
<dbReference type="EMBL" id="MLGG01000002">
    <property type="protein sequence ID" value="KAK1467033.1"/>
    <property type="molecule type" value="Genomic_DNA"/>
</dbReference>
<feature type="domain" description="LysM" evidence="5">
    <location>
        <begin position="294"/>
        <end position="340"/>
    </location>
</feature>
<evidence type="ECO:0000256" key="1">
    <source>
        <dbReference type="ARBA" id="ARBA00022669"/>
    </source>
</evidence>
<keyword evidence="7" id="KW-1185">Reference proteome</keyword>
<feature type="compositionally biased region" description="Polar residues" evidence="4">
    <location>
        <begin position="440"/>
        <end position="454"/>
    </location>
</feature>
<keyword evidence="1" id="KW-0147">Chitin-binding</keyword>
<proteinExistence type="inferred from homology"/>